<reference evidence="2 3" key="1">
    <citation type="submission" date="2017-06" db="EMBL/GenBank/DDBJ databases">
        <title>Genome sequencing of cyanobaciteial culture collection at National Institute for Environmental Studies (NIES).</title>
        <authorList>
            <person name="Hirose Y."/>
            <person name="Shimura Y."/>
            <person name="Fujisawa T."/>
            <person name="Nakamura Y."/>
            <person name="Kawachi M."/>
        </authorList>
    </citation>
    <scope>NUCLEOTIDE SEQUENCE [LARGE SCALE GENOMIC DNA]</scope>
    <source>
        <strain evidence="2 3">NIES-267</strain>
    </source>
</reference>
<protein>
    <submittedName>
        <fullName evidence="2">TetR family transcriptional regulator protein</fullName>
    </submittedName>
</protein>
<dbReference type="AlphaFoldDB" id="A0A1Z4M1Q3"/>
<name>A0A1Z4M1Q3_9CYAN</name>
<gene>
    <name evidence="2" type="ORF">NIES267_69180</name>
</gene>
<accession>A0A1Z4M1Q3</accession>
<evidence type="ECO:0000313" key="2">
    <source>
        <dbReference type="EMBL" id="BAY87396.1"/>
    </source>
</evidence>
<dbReference type="Gene3D" id="1.10.357.10">
    <property type="entry name" value="Tetracycline Repressor, domain 2"/>
    <property type="match status" value="1"/>
</dbReference>
<feature type="domain" description="Tetracyclin repressor SlmA-like C-terminal" evidence="1">
    <location>
        <begin position="5"/>
        <end position="110"/>
    </location>
</feature>
<organism evidence="2 3">
    <name type="scientific">Calothrix parasitica NIES-267</name>
    <dbReference type="NCBI Taxonomy" id="1973488"/>
    <lineage>
        <taxon>Bacteria</taxon>
        <taxon>Bacillati</taxon>
        <taxon>Cyanobacteriota</taxon>
        <taxon>Cyanophyceae</taxon>
        <taxon>Nostocales</taxon>
        <taxon>Calotrichaceae</taxon>
        <taxon>Calothrix</taxon>
    </lineage>
</organism>
<dbReference type="Pfam" id="PF17918">
    <property type="entry name" value="TetR_C_15"/>
    <property type="match status" value="1"/>
</dbReference>
<dbReference type="InterPro" id="IPR041669">
    <property type="entry name" value="TetR_C_15"/>
</dbReference>
<dbReference type="Proteomes" id="UP000218418">
    <property type="component" value="Chromosome"/>
</dbReference>
<dbReference type="EMBL" id="AP018227">
    <property type="protein sequence ID" value="BAY87396.1"/>
    <property type="molecule type" value="Genomic_DNA"/>
</dbReference>
<evidence type="ECO:0000313" key="3">
    <source>
        <dbReference type="Proteomes" id="UP000218418"/>
    </source>
</evidence>
<proteinExistence type="predicted"/>
<keyword evidence="3" id="KW-1185">Reference proteome</keyword>
<evidence type="ECO:0000259" key="1">
    <source>
        <dbReference type="Pfam" id="PF17918"/>
    </source>
</evidence>
<sequence length="126" mass="14408">MAQISLANYVDRVTDEVEQFFSDHPGYYAVFMEVQARMPEVNNADDTRLIQTMATLLPKHNPSLNAEDYEAIAFVMVKAMGNLMWISLGQPADFRQRLVKEAKRLTLNYLQSYFSVESSETEKSSC</sequence>